<feature type="modified residue" description="O-(phosphoribosyl dephospho-coenzyme A)serine" evidence="4 6">
    <location>
        <position position="28"/>
    </location>
</feature>
<dbReference type="InterPro" id="IPR023439">
    <property type="entry name" value="Mal_deCO2ase/Cit_lyase_ACP"/>
</dbReference>
<dbReference type="EMBL" id="CP002826">
    <property type="protein sequence ID" value="AEI05926.1"/>
    <property type="molecule type" value="Genomic_DNA"/>
</dbReference>
<dbReference type="AlphaFoldDB" id="B6JE87"/>
<evidence type="ECO:0000313" key="8">
    <source>
        <dbReference type="Proteomes" id="UP000007730"/>
    </source>
</evidence>
<evidence type="ECO:0000256" key="1">
    <source>
        <dbReference type="ARBA" id="ARBA00004496"/>
    </source>
</evidence>
<dbReference type="Pfam" id="PF06857">
    <property type="entry name" value="ACP"/>
    <property type="match status" value="1"/>
</dbReference>
<accession>B6JE87</accession>
<protein>
    <recommendedName>
        <fullName evidence="4 5">Malonate decarboxylase acyl carrier protein</fullName>
    </recommendedName>
    <alternativeName>
        <fullName evidence="4">Malonate decarboxylase subunit delta</fullName>
    </alternativeName>
</protein>
<gene>
    <name evidence="4" type="primary">mdcC</name>
    <name evidence="7" type="ordered locus">OCA5_c12080</name>
</gene>
<evidence type="ECO:0000256" key="2">
    <source>
        <dbReference type="ARBA" id="ARBA00022490"/>
    </source>
</evidence>
<dbReference type="GO" id="GO:0005737">
    <property type="term" value="C:cytoplasm"/>
    <property type="evidence" value="ECO:0007669"/>
    <property type="project" value="UniProtKB-SubCell"/>
</dbReference>
<dbReference type="KEGG" id="oca:OCAR_6871"/>
<evidence type="ECO:0000313" key="7">
    <source>
        <dbReference type="EMBL" id="AEI05926.1"/>
    </source>
</evidence>
<dbReference type="RefSeq" id="WP_012564006.1">
    <property type="nucleotide sequence ID" value="NC_011386.1"/>
</dbReference>
<keyword evidence="8" id="KW-1185">Reference proteome</keyword>
<comment type="subcellular location">
    <subcellularLocation>
        <location evidence="1 4">Cytoplasm</location>
    </subcellularLocation>
</comment>
<dbReference type="OrthoDB" id="120290at2"/>
<dbReference type="GO" id="GO:0000036">
    <property type="term" value="F:acyl carrier activity"/>
    <property type="evidence" value="ECO:0007669"/>
    <property type="project" value="UniProtKB-UniRule"/>
</dbReference>
<evidence type="ECO:0000256" key="3">
    <source>
        <dbReference type="ARBA" id="ARBA00022553"/>
    </source>
</evidence>
<dbReference type="eggNOG" id="COG3052">
    <property type="taxonomic scope" value="Bacteria"/>
</dbReference>
<organism evidence="7 8">
    <name type="scientific">Afipia carboxidovorans (strain ATCC 49405 / DSM 1227 / KCTC 32145 / OM5)</name>
    <name type="common">Oligotropha carboxidovorans</name>
    <dbReference type="NCBI Taxonomy" id="504832"/>
    <lineage>
        <taxon>Bacteria</taxon>
        <taxon>Pseudomonadati</taxon>
        <taxon>Pseudomonadota</taxon>
        <taxon>Alphaproteobacteria</taxon>
        <taxon>Hyphomicrobiales</taxon>
        <taxon>Nitrobacteraceae</taxon>
        <taxon>Afipia</taxon>
    </lineage>
</organism>
<dbReference type="STRING" id="504832.OCA5_c12080"/>
<sequence>MEHLEFRFPGRPGLVWKAEGKLVGVVGSGNLEVLIEPADLKGDCLATISTSIVGFGETWRQVLTDFMERHTLSDIRISINDGGATPAVVSLRLDQAVADYLGAAR</sequence>
<keyword evidence="3 4" id="KW-0597">Phosphoprotein</keyword>
<comment type="similarity">
    <text evidence="4">Belongs to the MdcC family.</text>
</comment>
<dbReference type="KEGG" id="ocg:OCA5_c12080"/>
<dbReference type="NCBIfam" id="TIGR03130">
    <property type="entry name" value="malonate_delta"/>
    <property type="match status" value="1"/>
</dbReference>
<reference evidence="7 8" key="1">
    <citation type="journal article" date="2011" name="J. Bacteriol.">
        <title>Complete genome sequences of the chemolithoautotrophic Oligotropha carboxidovorans strains OM4 and OM5.</title>
        <authorList>
            <person name="Volland S."/>
            <person name="Rachinger M."/>
            <person name="Strittmatter A."/>
            <person name="Daniel R."/>
            <person name="Gottschalk G."/>
            <person name="Meyer O."/>
        </authorList>
    </citation>
    <scope>NUCLEOTIDE SEQUENCE [LARGE SCALE GENOMIC DNA]</scope>
    <source>
        <strain evidence="8">ATCC 49405 / DSM 1227 / KCTC 32145 / OM5</strain>
    </source>
</reference>
<proteinExistence type="inferred from homology"/>
<evidence type="ECO:0000256" key="5">
    <source>
        <dbReference type="NCBIfam" id="TIGR03130"/>
    </source>
</evidence>
<comment type="function">
    <text evidence="4">Subunit of malonate decarboxylase, it is an acyl carrier protein to which acetyl and malonyl thioester residues are bound via a 2'-(5''-phosphoribosyl)-3'-dephospho-CoA prosthetic group and turn over during the catalytic mechanism.</text>
</comment>
<dbReference type="InterPro" id="IPR009662">
    <property type="entry name" value="Malonate_deCO2ase_dsu"/>
</dbReference>
<evidence type="ECO:0000256" key="6">
    <source>
        <dbReference type="PIRSR" id="PIRSR609662-50"/>
    </source>
</evidence>
<dbReference type="HOGENOM" id="CLU_173135_0_0_5"/>
<evidence type="ECO:0000256" key="4">
    <source>
        <dbReference type="HAMAP-Rule" id="MF_00710"/>
    </source>
</evidence>
<keyword evidence="2 4" id="KW-0963">Cytoplasm</keyword>
<dbReference type="PATRIC" id="fig|504832.7.peg.1284"/>
<dbReference type="HAMAP" id="MF_00710">
    <property type="entry name" value="Malonate_deCO2ase_dsu"/>
    <property type="match status" value="1"/>
</dbReference>
<dbReference type="Proteomes" id="UP000007730">
    <property type="component" value="Chromosome"/>
</dbReference>
<name>B6JE87_AFIC5</name>
<comment type="PTM">
    <text evidence="4 6">Covalently binds the prosthetic group of malonate decarboxylase.</text>
</comment>